<evidence type="ECO:0000256" key="4">
    <source>
        <dbReference type="ARBA" id="ARBA00008233"/>
    </source>
</evidence>
<evidence type="ECO:0000256" key="5">
    <source>
        <dbReference type="ARBA" id="ARBA00019863"/>
    </source>
</evidence>
<dbReference type="PANTHER" id="PTHR21771:SF0">
    <property type="entry name" value="MITOCHONDRIA-EATING PROTEIN"/>
    <property type="match status" value="1"/>
</dbReference>
<evidence type="ECO:0000256" key="10">
    <source>
        <dbReference type="ARBA" id="ARBA00023128"/>
    </source>
</evidence>
<evidence type="ECO:0000256" key="6">
    <source>
        <dbReference type="ARBA" id="ARBA00022490"/>
    </source>
</evidence>
<evidence type="ECO:0000313" key="15">
    <source>
        <dbReference type="EMBL" id="KAJ8333246.1"/>
    </source>
</evidence>
<dbReference type="Proteomes" id="UP001152622">
    <property type="component" value="Chromosome 24"/>
</dbReference>
<evidence type="ECO:0000259" key="14">
    <source>
        <dbReference type="Pfam" id="PF16026"/>
    </source>
</evidence>
<comment type="subcellular location">
    <subcellularLocation>
        <location evidence="3">Cytoplasm</location>
    </subcellularLocation>
    <subcellularLocation>
        <location evidence="2">Mitochondrion matrix</location>
    </subcellularLocation>
    <subcellularLocation>
        <location evidence="1">Mitochondrion outer membrane</location>
    </subcellularLocation>
</comment>
<dbReference type="GO" id="GO:0005741">
    <property type="term" value="C:mitochondrial outer membrane"/>
    <property type="evidence" value="ECO:0007669"/>
    <property type="project" value="UniProtKB-SubCell"/>
</dbReference>
<sequence>LTAEKALLQDRLVRSRSPSPLLRLSRTSSPLRGDSPTRAQLTSSSRHARLVSRFSDLYALERLEAEGMLRRYITDTQTVQRIIFIATVESFQVAKLAYRQLKLRVRKTLSPSHMGPETLEDAVVDYIVRNLDLYDVQASVNEVISSMNVNPKISFPPDVDFVLLSGFIREVCEVAFAMQTLDPPPRPALQQRWRTLQRQQVQAEL</sequence>
<keyword evidence="16" id="KW-1185">Reference proteome</keyword>
<evidence type="ECO:0000256" key="13">
    <source>
        <dbReference type="SAM" id="MobiDB-lite"/>
    </source>
</evidence>
<evidence type="ECO:0000256" key="12">
    <source>
        <dbReference type="ARBA" id="ARBA00032687"/>
    </source>
</evidence>
<dbReference type="GO" id="GO:0008289">
    <property type="term" value="F:lipid binding"/>
    <property type="evidence" value="ECO:0007669"/>
    <property type="project" value="UniProtKB-KW"/>
</dbReference>
<feature type="compositionally biased region" description="Low complexity" evidence="13">
    <location>
        <begin position="23"/>
        <end position="32"/>
    </location>
</feature>
<keyword evidence="11" id="KW-0472">Membrane</keyword>
<evidence type="ECO:0000256" key="9">
    <source>
        <dbReference type="ARBA" id="ARBA00023121"/>
    </source>
</evidence>
<evidence type="ECO:0000313" key="16">
    <source>
        <dbReference type="Proteomes" id="UP001152622"/>
    </source>
</evidence>
<keyword evidence="6" id="KW-0963">Cytoplasm</keyword>
<feature type="region of interest" description="Disordered" evidence="13">
    <location>
        <begin position="23"/>
        <end position="42"/>
    </location>
</feature>
<evidence type="ECO:0000256" key="8">
    <source>
        <dbReference type="ARBA" id="ARBA00023054"/>
    </source>
</evidence>
<evidence type="ECO:0000256" key="1">
    <source>
        <dbReference type="ARBA" id="ARBA00004294"/>
    </source>
</evidence>
<comment type="caution">
    <text evidence="15">The sequence shown here is derived from an EMBL/GenBank/DDBJ whole genome shotgun (WGS) entry which is preliminary data.</text>
</comment>
<dbReference type="PANTHER" id="PTHR21771">
    <property type="entry name" value="MITOCHONDRIA-EATING PROTEIN-RELATED"/>
    <property type="match status" value="1"/>
</dbReference>
<feature type="non-terminal residue" evidence="15">
    <location>
        <position position="1"/>
    </location>
</feature>
<keyword evidence="9" id="KW-0446">Lipid-binding</keyword>
<evidence type="ECO:0000256" key="3">
    <source>
        <dbReference type="ARBA" id="ARBA00004496"/>
    </source>
</evidence>
<evidence type="ECO:0000256" key="11">
    <source>
        <dbReference type="ARBA" id="ARBA00023136"/>
    </source>
</evidence>
<feature type="domain" description="Mitochondria-eating protein C-terminal" evidence="14">
    <location>
        <begin position="46"/>
        <end position="184"/>
    </location>
</feature>
<accession>A0A9Q1E6S2</accession>
<evidence type="ECO:0000256" key="2">
    <source>
        <dbReference type="ARBA" id="ARBA00004305"/>
    </source>
</evidence>
<dbReference type="InterPro" id="IPR026169">
    <property type="entry name" value="MIEAP"/>
</dbReference>
<reference evidence="15" key="1">
    <citation type="journal article" date="2023" name="Science">
        <title>Genome structures resolve the early diversification of teleost fishes.</title>
        <authorList>
            <person name="Parey E."/>
            <person name="Louis A."/>
            <person name="Montfort J."/>
            <person name="Bouchez O."/>
            <person name="Roques C."/>
            <person name="Iampietro C."/>
            <person name="Lluch J."/>
            <person name="Castinel A."/>
            <person name="Donnadieu C."/>
            <person name="Desvignes T."/>
            <person name="Floi Bucao C."/>
            <person name="Jouanno E."/>
            <person name="Wen M."/>
            <person name="Mejri S."/>
            <person name="Dirks R."/>
            <person name="Jansen H."/>
            <person name="Henkel C."/>
            <person name="Chen W.J."/>
            <person name="Zahm M."/>
            <person name="Cabau C."/>
            <person name="Klopp C."/>
            <person name="Thompson A.W."/>
            <person name="Robinson-Rechavi M."/>
            <person name="Braasch I."/>
            <person name="Lecointre G."/>
            <person name="Bobe J."/>
            <person name="Postlethwait J.H."/>
            <person name="Berthelot C."/>
            <person name="Roest Crollius H."/>
            <person name="Guiguen Y."/>
        </authorList>
    </citation>
    <scope>NUCLEOTIDE SEQUENCE</scope>
    <source>
        <strain evidence="15">WJC10195</strain>
    </source>
</reference>
<dbReference type="Pfam" id="PF16026">
    <property type="entry name" value="MIEAP"/>
    <property type="match status" value="1"/>
</dbReference>
<protein>
    <recommendedName>
        <fullName evidence="5">Mitochondria-eating protein</fullName>
    </recommendedName>
    <alternativeName>
        <fullName evidence="12">Spermatogenesis-associated protein 18</fullName>
    </alternativeName>
</protein>
<dbReference type="OrthoDB" id="5966837at2759"/>
<dbReference type="AlphaFoldDB" id="A0A9Q1E6S2"/>
<evidence type="ECO:0000256" key="7">
    <source>
        <dbReference type="ARBA" id="ARBA00022787"/>
    </source>
</evidence>
<dbReference type="GO" id="GO:0005759">
    <property type="term" value="C:mitochondrial matrix"/>
    <property type="evidence" value="ECO:0007669"/>
    <property type="project" value="UniProtKB-SubCell"/>
</dbReference>
<keyword evidence="8" id="KW-0175">Coiled coil</keyword>
<dbReference type="GO" id="GO:0035695">
    <property type="term" value="P:mitophagy by internal vacuole formation"/>
    <property type="evidence" value="ECO:0007669"/>
    <property type="project" value="TreeGrafter"/>
</dbReference>
<proteinExistence type="inferred from homology"/>
<keyword evidence="7" id="KW-1000">Mitochondrion outer membrane</keyword>
<comment type="similarity">
    <text evidence="4">Belongs to the MIEAP family.</text>
</comment>
<dbReference type="InterPro" id="IPR031981">
    <property type="entry name" value="MIEAP_C"/>
</dbReference>
<dbReference type="EMBL" id="JAINUF010000024">
    <property type="protein sequence ID" value="KAJ8333246.1"/>
    <property type="molecule type" value="Genomic_DNA"/>
</dbReference>
<gene>
    <name evidence="15" type="ORF">SKAU_G00421420</name>
</gene>
<name>A0A9Q1E6S2_SYNKA</name>
<organism evidence="15 16">
    <name type="scientific">Synaphobranchus kaupii</name>
    <name type="common">Kaup's arrowtooth eel</name>
    <dbReference type="NCBI Taxonomy" id="118154"/>
    <lineage>
        <taxon>Eukaryota</taxon>
        <taxon>Metazoa</taxon>
        <taxon>Chordata</taxon>
        <taxon>Craniata</taxon>
        <taxon>Vertebrata</taxon>
        <taxon>Euteleostomi</taxon>
        <taxon>Actinopterygii</taxon>
        <taxon>Neopterygii</taxon>
        <taxon>Teleostei</taxon>
        <taxon>Anguilliformes</taxon>
        <taxon>Synaphobranchidae</taxon>
        <taxon>Synaphobranchus</taxon>
    </lineage>
</organism>
<dbReference type="GO" id="GO:0035694">
    <property type="term" value="P:mitochondrial protein catabolic process"/>
    <property type="evidence" value="ECO:0007669"/>
    <property type="project" value="InterPro"/>
</dbReference>
<keyword evidence="10" id="KW-0496">Mitochondrion</keyword>